<comment type="pathway">
    <text evidence="2">Carbohydrate biosynthesis; dTDP-L-rhamnose biosynthesis.</text>
</comment>
<dbReference type="Gene3D" id="3.90.25.10">
    <property type="entry name" value="UDP-galactose 4-epimerase, domain 1"/>
    <property type="match status" value="1"/>
</dbReference>
<dbReference type="AlphaFoldDB" id="A0A6N9Q161"/>
<evidence type="ECO:0000313" key="5">
    <source>
        <dbReference type="Proteomes" id="UP000448943"/>
    </source>
</evidence>
<dbReference type="GO" id="GO:0019305">
    <property type="term" value="P:dTDP-rhamnose biosynthetic process"/>
    <property type="evidence" value="ECO:0007669"/>
    <property type="project" value="UniProtKB-UniPathway"/>
</dbReference>
<protein>
    <recommendedName>
        <fullName evidence="2">dTDP-4-dehydrorhamnose reductase</fullName>
        <ecNumber evidence="2">1.1.1.133</ecNumber>
    </recommendedName>
</protein>
<dbReference type="RefSeq" id="WP_160645509.1">
    <property type="nucleotide sequence ID" value="NZ_SIJB01000017.1"/>
</dbReference>
<keyword evidence="2" id="KW-0521">NADP</keyword>
<evidence type="ECO:0000256" key="2">
    <source>
        <dbReference type="RuleBase" id="RU364082"/>
    </source>
</evidence>
<dbReference type="FunFam" id="3.40.50.720:FF:000159">
    <property type="entry name" value="dTDP-4-dehydrorhamnose reductase"/>
    <property type="match status" value="1"/>
</dbReference>
<dbReference type="UniPathway" id="UPA00124"/>
<dbReference type="InterPro" id="IPR036291">
    <property type="entry name" value="NAD(P)-bd_dom_sf"/>
</dbReference>
<evidence type="ECO:0000256" key="1">
    <source>
        <dbReference type="ARBA" id="ARBA00010944"/>
    </source>
</evidence>
<dbReference type="Proteomes" id="UP000448943">
    <property type="component" value="Unassembled WGS sequence"/>
</dbReference>
<dbReference type="Gene3D" id="3.40.50.720">
    <property type="entry name" value="NAD(P)-binding Rossmann-like Domain"/>
    <property type="match status" value="1"/>
</dbReference>
<proteinExistence type="inferred from homology"/>
<dbReference type="InterPro" id="IPR005913">
    <property type="entry name" value="dTDP_dehydrorham_reduct"/>
</dbReference>
<comment type="function">
    <text evidence="2">Catalyzes the reduction of dTDP-6-deoxy-L-lyxo-4-hexulose to yield dTDP-L-rhamnose.</text>
</comment>
<organism evidence="4 5">
    <name type="scientific">Chengkuizengella marina</name>
    <dbReference type="NCBI Taxonomy" id="2507566"/>
    <lineage>
        <taxon>Bacteria</taxon>
        <taxon>Bacillati</taxon>
        <taxon>Bacillota</taxon>
        <taxon>Bacilli</taxon>
        <taxon>Bacillales</taxon>
        <taxon>Paenibacillaceae</taxon>
        <taxon>Chengkuizengella</taxon>
    </lineage>
</organism>
<comment type="caution">
    <text evidence="4">The sequence shown here is derived from an EMBL/GenBank/DDBJ whole genome shotgun (WGS) entry which is preliminary data.</text>
</comment>
<dbReference type="CDD" id="cd05254">
    <property type="entry name" value="dTDP_HR_like_SDR_e"/>
    <property type="match status" value="1"/>
</dbReference>
<dbReference type="OrthoDB" id="9803892at2"/>
<keyword evidence="2 4" id="KW-0560">Oxidoreductase</keyword>
<dbReference type="Pfam" id="PF04321">
    <property type="entry name" value="RmlD_sub_bind"/>
    <property type="match status" value="1"/>
</dbReference>
<dbReference type="GO" id="GO:0005829">
    <property type="term" value="C:cytosol"/>
    <property type="evidence" value="ECO:0007669"/>
    <property type="project" value="TreeGrafter"/>
</dbReference>
<dbReference type="GO" id="GO:0008831">
    <property type="term" value="F:dTDP-4-dehydrorhamnose reductase activity"/>
    <property type="evidence" value="ECO:0007669"/>
    <property type="project" value="UniProtKB-EC"/>
</dbReference>
<dbReference type="NCBIfam" id="TIGR01214">
    <property type="entry name" value="rmlD"/>
    <property type="match status" value="1"/>
</dbReference>
<dbReference type="InterPro" id="IPR029903">
    <property type="entry name" value="RmlD-like-bd"/>
</dbReference>
<name>A0A6N9Q161_9BACL</name>
<accession>A0A6N9Q161</accession>
<reference evidence="4 5" key="1">
    <citation type="submission" date="2019-01" db="EMBL/GenBank/DDBJ databases">
        <title>Chengkuizengella sp. nov., isolated from deep-sea sediment of East Pacific Ocean.</title>
        <authorList>
            <person name="Yang J."/>
            <person name="Lai Q."/>
            <person name="Shao Z."/>
        </authorList>
    </citation>
    <scope>NUCLEOTIDE SEQUENCE [LARGE SCALE GENOMIC DNA]</scope>
    <source>
        <strain evidence="4 5">YPA3-1-1</strain>
    </source>
</reference>
<sequence length="285" mass="32480">MKQLKVLVTGANGQLGRDMVHRLKKNGENVFAFGRKELDITDINRVLIKMKEIHPDVVIHCAAYTDVNMAENKPDQSFLINSYGTRNVATASEQIGSKLVYISTDYVFDGNTSSPYTEFAQTNPLNQYGKSKLAGEQFVRELHSKFYIVRTSWLYGKHGHNFVKTMLTLANEKDSISVISDQIGCPTYTLDLSERISQIIHTDKYGTYHISNTGSCSWYEFAESIFKNKKITIELQQIHSKMFENDTPRPPYSVLGDRALILNGFNKMRNWKDALVAFLSDLENR</sequence>
<evidence type="ECO:0000313" key="4">
    <source>
        <dbReference type="EMBL" id="NBI28715.1"/>
    </source>
</evidence>
<dbReference type="EC" id="1.1.1.133" evidence="2"/>
<dbReference type="SUPFAM" id="SSF51735">
    <property type="entry name" value="NAD(P)-binding Rossmann-fold domains"/>
    <property type="match status" value="1"/>
</dbReference>
<dbReference type="EMBL" id="SIJB01000017">
    <property type="protein sequence ID" value="NBI28715.1"/>
    <property type="molecule type" value="Genomic_DNA"/>
</dbReference>
<gene>
    <name evidence="4" type="primary">rfbD</name>
    <name evidence="4" type="ORF">ERL59_07070</name>
</gene>
<evidence type="ECO:0000259" key="3">
    <source>
        <dbReference type="Pfam" id="PF04321"/>
    </source>
</evidence>
<dbReference type="PANTHER" id="PTHR10491">
    <property type="entry name" value="DTDP-4-DEHYDRORHAMNOSE REDUCTASE"/>
    <property type="match status" value="1"/>
</dbReference>
<keyword evidence="5" id="KW-1185">Reference proteome</keyword>
<dbReference type="PANTHER" id="PTHR10491:SF4">
    <property type="entry name" value="METHIONINE ADENOSYLTRANSFERASE 2 SUBUNIT BETA"/>
    <property type="match status" value="1"/>
</dbReference>
<comment type="similarity">
    <text evidence="1 2">Belongs to the dTDP-4-dehydrorhamnose reductase family.</text>
</comment>
<feature type="domain" description="RmlD-like substrate binding" evidence="3">
    <location>
        <begin position="5"/>
        <end position="282"/>
    </location>
</feature>